<dbReference type="EMBL" id="CP002116">
    <property type="protein sequence ID" value="ADK80019.1"/>
    <property type="molecule type" value="Genomic_DNA"/>
</dbReference>
<evidence type="ECO:0000256" key="1">
    <source>
        <dbReference type="ARBA" id="ARBA00007637"/>
    </source>
</evidence>
<reference evidence="3 4" key="1">
    <citation type="journal article" date="2010" name="Stand. Genomic Sci.">
        <title>Complete genome sequence of Spirochaeta smaragdinae type strain (SEBR 4228).</title>
        <authorList>
            <person name="Mavromatis K."/>
            <person name="Yasawong M."/>
            <person name="Chertkov O."/>
            <person name="Lapidus A."/>
            <person name="Lucas S."/>
            <person name="Nolan M."/>
            <person name="Del Rio T.G."/>
            <person name="Tice H."/>
            <person name="Cheng J.F."/>
            <person name="Pitluck S."/>
            <person name="Liolios K."/>
            <person name="Ivanova N."/>
            <person name="Tapia R."/>
            <person name="Han C."/>
            <person name="Bruce D."/>
            <person name="Goodwin L."/>
            <person name="Pati A."/>
            <person name="Chen A."/>
            <person name="Palaniappan K."/>
            <person name="Land M."/>
            <person name="Hauser L."/>
            <person name="Chang Y.J."/>
            <person name="Jeffries C.D."/>
            <person name="Detter J.C."/>
            <person name="Rohde M."/>
            <person name="Brambilla E."/>
            <person name="Spring S."/>
            <person name="Goker M."/>
            <person name="Sikorski J."/>
            <person name="Woyke T."/>
            <person name="Bristow J."/>
            <person name="Eisen J.A."/>
            <person name="Markowitz V."/>
            <person name="Hugenholtz P."/>
            <person name="Klenk H.P."/>
            <person name="Kyrpides N.C."/>
        </authorList>
    </citation>
    <scope>NUCLEOTIDE SEQUENCE [LARGE SCALE GENOMIC DNA]</scope>
    <source>
        <strain evidence="4">DSM 11293 / JCM 15392 / SEBR 4228</strain>
    </source>
</reference>
<sequence>MNILFIGGTGNLSLDCSLRAISQGHRLYHLNRGHSPLSIPGVQTIVGDMNDEAAIASKLAGMHFDAVVEFIAFSPDQVERDIRLFTGKTKQYLFISTASAYRKPPVHHVMTEATPLENPYWDYSAKKIACERILERAYRASGFPVTIVRPSHTYSSRWIPTAWSSSDFTVAARMLAGKEVIVHGDGQSLWTLTHTKDFAVGLVGLLGNPAAIGEAFQITGDQALTWEAIHMAVAAALGVEARIVHVPSDFIAAVDPEMGAHFLGDKACSALFDCSKLKRLVPEFRTTIPFHQGVRESVAWYLADPARQRVNEQIDEVIERVLSAWHRGMQAALS</sequence>
<feature type="domain" description="NAD-dependent epimerase/dehydratase" evidence="2">
    <location>
        <begin position="5"/>
        <end position="218"/>
    </location>
</feature>
<dbReference type="OrthoDB" id="9776016at2"/>
<dbReference type="eggNOG" id="COG0451">
    <property type="taxonomic scope" value="Bacteria"/>
</dbReference>
<organism evidence="3 4">
    <name type="scientific">Sediminispirochaeta smaragdinae (strain DSM 11293 / JCM 15392 / SEBR 4228)</name>
    <name type="common">Spirochaeta smaragdinae</name>
    <dbReference type="NCBI Taxonomy" id="573413"/>
    <lineage>
        <taxon>Bacteria</taxon>
        <taxon>Pseudomonadati</taxon>
        <taxon>Spirochaetota</taxon>
        <taxon>Spirochaetia</taxon>
        <taxon>Spirochaetales</taxon>
        <taxon>Spirochaetaceae</taxon>
        <taxon>Sediminispirochaeta</taxon>
    </lineage>
</organism>
<name>E1RCD9_SEDSS</name>
<dbReference type="CDD" id="cd05265">
    <property type="entry name" value="SDR_a1"/>
    <property type="match status" value="1"/>
</dbReference>
<keyword evidence="4" id="KW-1185">Reference proteome</keyword>
<protein>
    <submittedName>
        <fullName evidence="3">NAD-dependent epimerase/dehydratase</fullName>
    </submittedName>
</protein>
<dbReference type="InterPro" id="IPR036291">
    <property type="entry name" value="NAD(P)-bd_dom_sf"/>
</dbReference>
<evidence type="ECO:0000313" key="4">
    <source>
        <dbReference type="Proteomes" id="UP000002318"/>
    </source>
</evidence>
<dbReference type="RefSeq" id="WP_013253483.1">
    <property type="nucleotide sequence ID" value="NC_014364.1"/>
</dbReference>
<proteinExistence type="inferred from homology"/>
<dbReference type="PANTHER" id="PTHR43000">
    <property type="entry name" value="DTDP-D-GLUCOSE 4,6-DEHYDRATASE-RELATED"/>
    <property type="match status" value="1"/>
</dbReference>
<dbReference type="Gene3D" id="3.40.50.720">
    <property type="entry name" value="NAD(P)-binding Rossmann-like Domain"/>
    <property type="match status" value="1"/>
</dbReference>
<gene>
    <name evidence="3" type="ordered locus">Spirs_0885</name>
</gene>
<accession>E1RCD9</accession>
<dbReference type="AlphaFoldDB" id="E1RCD9"/>
<comment type="similarity">
    <text evidence="1">Belongs to the NAD(P)-dependent epimerase/dehydratase family.</text>
</comment>
<dbReference type="HOGENOM" id="CLU_065334_0_0_12"/>
<dbReference type="Proteomes" id="UP000002318">
    <property type="component" value="Chromosome"/>
</dbReference>
<evidence type="ECO:0000259" key="2">
    <source>
        <dbReference type="Pfam" id="PF01370"/>
    </source>
</evidence>
<dbReference type="KEGG" id="ssm:Spirs_0885"/>
<dbReference type="SUPFAM" id="SSF51735">
    <property type="entry name" value="NAD(P)-binding Rossmann-fold domains"/>
    <property type="match status" value="1"/>
</dbReference>
<dbReference type="STRING" id="573413.Spirs_0885"/>
<evidence type="ECO:0000313" key="3">
    <source>
        <dbReference type="EMBL" id="ADK80019.1"/>
    </source>
</evidence>
<dbReference type="InterPro" id="IPR001509">
    <property type="entry name" value="Epimerase_deHydtase"/>
</dbReference>
<dbReference type="Pfam" id="PF01370">
    <property type="entry name" value="Epimerase"/>
    <property type="match status" value="1"/>
</dbReference>